<accession>A0ABV7EKS0</accession>
<name>A0ABV7EKS0_9GAMM</name>
<evidence type="ECO:0000313" key="2">
    <source>
        <dbReference type="Proteomes" id="UP001595462"/>
    </source>
</evidence>
<dbReference type="Proteomes" id="UP001595462">
    <property type="component" value="Unassembled WGS sequence"/>
</dbReference>
<dbReference type="RefSeq" id="WP_380685610.1">
    <property type="nucleotide sequence ID" value="NZ_JBHRSS010000001.1"/>
</dbReference>
<gene>
    <name evidence="1" type="ORF">ACFOSU_01135</name>
</gene>
<proteinExistence type="predicted"/>
<organism evidence="1 2">
    <name type="scientific">Salinisphaera aquimarina</name>
    <dbReference type="NCBI Taxonomy" id="2094031"/>
    <lineage>
        <taxon>Bacteria</taxon>
        <taxon>Pseudomonadati</taxon>
        <taxon>Pseudomonadota</taxon>
        <taxon>Gammaproteobacteria</taxon>
        <taxon>Salinisphaerales</taxon>
        <taxon>Salinisphaeraceae</taxon>
        <taxon>Salinisphaera</taxon>
    </lineage>
</organism>
<evidence type="ECO:0000313" key="1">
    <source>
        <dbReference type="EMBL" id="MFC3102491.1"/>
    </source>
</evidence>
<keyword evidence="2" id="KW-1185">Reference proteome</keyword>
<protein>
    <submittedName>
        <fullName evidence="1">Uncharacterized protein</fullName>
    </submittedName>
</protein>
<dbReference type="EMBL" id="JBHRSS010000001">
    <property type="protein sequence ID" value="MFC3102491.1"/>
    <property type="molecule type" value="Genomic_DNA"/>
</dbReference>
<sequence length="90" mass="9704">MADQARVRADTNKPFSVTDKASARHANAALRSMLHLPHINRTDFPISGLKPTKRPDVVACPHLPAGRAMSDSLDEMFAQGTRLSGISPAL</sequence>
<reference evidence="2" key="1">
    <citation type="journal article" date="2019" name="Int. J. Syst. Evol. Microbiol.">
        <title>The Global Catalogue of Microorganisms (GCM) 10K type strain sequencing project: providing services to taxonomists for standard genome sequencing and annotation.</title>
        <authorList>
            <consortium name="The Broad Institute Genomics Platform"/>
            <consortium name="The Broad Institute Genome Sequencing Center for Infectious Disease"/>
            <person name="Wu L."/>
            <person name="Ma J."/>
        </authorList>
    </citation>
    <scope>NUCLEOTIDE SEQUENCE [LARGE SCALE GENOMIC DNA]</scope>
    <source>
        <strain evidence="2">KCTC 52640</strain>
    </source>
</reference>
<comment type="caution">
    <text evidence="1">The sequence shown here is derived from an EMBL/GenBank/DDBJ whole genome shotgun (WGS) entry which is preliminary data.</text>
</comment>